<name>E0NK83_9FIRM</name>
<dbReference type="EMBL" id="AEEH01000023">
    <property type="protein sequence ID" value="EFM25783.1"/>
    <property type="molecule type" value="Genomic_DNA"/>
</dbReference>
<protein>
    <submittedName>
        <fullName evidence="1">Uncharacterized protein</fullName>
    </submittedName>
</protein>
<evidence type="ECO:0000313" key="1">
    <source>
        <dbReference type="EMBL" id="EFM25783.1"/>
    </source>
</evidence>
<sequence>MTMFYKKSLYLEVVDASSKWTSRISGLGQILSQLILFFEDII</sequence>
<accession>E0NK83</accession>
<proteinExistence type="predicted"/>
<reference evidence="1 2" key="1">
    <citation type="submission" date="2010-07" db="EMBL/GenBank/DDBJ databases">
        <authorList>
            <person name="Muzny D."/>
            <person name="Qin X."/>
            <person name="Deng J."/>
            <person name="Jiang H."/>
            <person name="Liu Y."/>
            <person name="Qu J."/>
            <person name="Song X.-Z."/>
            <person name="Zhang L."/>
            <person name="Thornton R."/>
            <person name="Coyle M."/>
            <person name="Francisco L."/>
            <person name="Jackson L."/>
            <person name="Javaid M."/>
            <person name="Korchina V."/>
            <person name="Kovar C."/>
            <person name="Mata R."/>
            <person name="Mathew T."/>
            <person name="Ngo R."/>
            <person name="Nguyen L."/>
            <person name="Nguyen N."/>
            <person name="Okwuonu G."/>
            <person name="Ongeri F."/>
            <person name="Pham C."/>
            <person name="Simmons D."/>
            <person name="Wilczek-Boney K."/>
            <person name="Hale W."/>
            <person name="Jakkamsetti A."/>
            <person name="Pham P."/>
            <person name="Ruth R."/>
            <person name="San Lucas F."/>
            <person name="Warren J."/>
            <person name="Zhang J."/>
            <person name="Zhao Z."/>
            <person name="Zhou C."/>
            <person name="Zhu D."/>
            <person name="Lee S."/>
            <person name="Bess C."/>
            <person name="Blankenburg K."/>
            <person name="Forbes L."/>
            <person name="Fu Q."/>
            <person name="Gubbala S."/>
            <person name="Hirani K."/>
            <person name="Jayaseelan J.C."/>
            <person name="Lara F."/>
            <person name="Munidasa M."/>
            <person name="Palculict T."/>
            <person name="Patil S."/>
            <person name="Pu L.-L."/>
            <person name="Saada N."/>
            <person name="Tang L."/>
            <person name="Weissenberger G."/>
            <person name="Zhu Y."/>
            <person name="Hemphill L."/>
            <person name="Shang Y."/>
            <person name="Youmans B."/>
            <person name="Ayvaz T."/>
            <person name="Ross M."/>
            <person name="Santibanez J."/>
            <person name="Aqrawi P."/>
            <person name="Gross S."/>
            <person name="Joshi V."/>
            <person name="Fowler G."/>
            <person name="Nazareth L."/>
            <person name="Reid J."/>
            <person name="Worley K."/>
            <person name="Petrosino J."/>
            <person name="Highlander S."/>
            <person name="Gibbs R."/>
        </authorList>
    </citation>
    <scope>NUCLEOTIDE SEQUENCE [LARGE SCALE GENOMIC DNA]</scope>
    <source>
        <strain evidence="1 2">ATCC BAA-1640</strain>
    </source>
</reference>
<dbReference type="Proteomes" id="UP000003280">
    <property type="component" value="Unassembled WGS sequence"/>
</dbReference>
<comment type="caution">
    <text evidence="1">The sequence shown here is derived from an EMBL/GenBank/DDBJ whole genome shotgun (WGS) entry which is preliminary data.</text>
</comment>
<dbReference type="AlphaFoldDB" id="E0NK83"/>
<dbReference type="eggNOG" id="ENOG5030GR5">
    <property type="taxonomic scope" value="Bacteria"/>
</dbReference>
<keyword evidence="2" id="KW-1185">Reference proteome</keyword>
<gene>
    <name evidence="1" type="ORF">HMPREF9225_0572</name>
</gene>
<dbReference type="HOGENOM" id="CLU_3284010_0_0_9"/>
<evidence type="ECO:0000313" key="2">
    <source>
        <dbReference type="Proteomes" id="UP000003280"/>
    </source>
</evidence>
<organism evidence="1 2">
    <name type="scientific">Peptoniphilus duerdenii ATCC BAA-1640</name>
    <dbReference type="NCBI Taxonomy" id="862517"/>
    <lineage>
        <taxon>Bacteria</taxon>
        <taxon>Bacillati</taxon>
        <taxon>Bacillota</taxon>
        <taxon>Tissierellia</taxon>
        <taxon>Tissierellales</taxon>
        <taxon>Peptoniphilaceae</taxon>
        <taxon>Peptoniphilus</taxon>
    </lineage>
</organism>